<dbReference type="KEGG" id="lmat:92516870"/>
<evidence type="ECO:0000256" key="5">
    <source>
        <dbReference type="PROSITE-ProRule" id="PRU00546"/>
    </source>
</evidence>
<dbReference type="Pfam" id="PF01556">
    <property type="entry name" value="DnaJ_C"/>
    <property type="match status" value="1"/>
</dbReference>
<feature type="domain" description="CR-type" evidence="7">
    <location>
        <begin position="140"/>
        <end position="223"/>
    </location>
</feature>
<protein>
    <submittedName>
        <fullName evidence="8">Uncharacterized protein</fullName>
    </submittedName>
</protein>
<feature type="zinc finger region" description="CR-type" evidence="5">
    <location>
        <begin position="140"/>
        <end position="223"/>
    </location>
</feature>
<dbReference type="SMART" id="SM00271">
    <property type="entry name" value="DnaJ"/>
    <property type="match status" value="1"/>
</dbReference>
<dbReference type="PROSITE" id="PS51188">
    <property type="entry name" value="ZF_CR"/>
    <property type="match status" value="1"/>
</dbReference>
<keyword evidence="2" id="KW-0677">Repeat</keyword>
<dbReference type="InterPro" id="IPR018253">
    <property type="entry name" value="DnaJ_domain_CS"/>
</dbReference>
<dbReference type="EMBL" id="JAFEUZ010000015">
    <property type="protein sequence ID" value="KAG5482923.1"/>
    <property type="molecule type" value="Genomic_DNA"/>
</dbReference>
<dbReference type="SUPFAM" id="SSF49493">
    <property type="entry name" value="HSP40/DnaJ peptide-binding domain"/>
    <property type="match status" value="1"/>
</dbReference>
<reference evidence="9" key="1">
    <citation type="journal article" date="2021" name="Microbiol. Resour. Announc.">
        <title>LGAAP: Leishmaniinae Genome Assembly and Annotation Pipeline.</title>
        <authorList>
            <person name="Almutairi H."/>
            <person name="Urbaniak M.D."/>
            <person name="Bates M.D."/>
            <person name="Jariyapan N."/>
            <person name="Kwakye-Nuako G."/>
            <person name="Thomaz-Soccol V."/>
            <person name="Al-Salem W.S."/>
            <person name="Dillon R.J."/>
            <person name="Bates P.A."/>
            <person name="Gatherer D."/>
        </authorList>
    </citation>
    <scope>NUCLEOTIDE SEQUENCE [LARGE SCALE GENOMIC DNA]</scope>
</reference>
<dbReference type="InterPro" id="IPR008971">
    <property type="entry name" value="HSP40/DnaJ_pept-bd"/>
</dbReference>
<dbReference type="GO" id="GO:0051082">
    <property type="term" value="F:unfolded protein binding"/>
    <property type="evidence" value="ECO:0007669"/>
    <property type="project" value="InterPro"/>
</dbReference>
<dbReference type="GO" id="GO:0008270">
    <property type="term" value="F:zinc ion binding"/>
    <property type="evidence" value="ECO:0007669"/>
    <property type="project" value="UniProtKB-KW"/>
</dbReference>
<dbReference type="PRINTS" id="PR00625">
    <property type="entry name" value="JDOMAIN"/>
</dbReference>
<reference evidence="9" key="2">
    <citation type="journal article" date="2021" name="Sci. Data">
        <title>Chromosome-scale genome sequencing, assembly and annotation of six genomes from subfamily Leishmaniinae.</title>
        <authorList>
            <person name="Almutairi H."/>
            <person name="Urbaniak M.D."/>
            <person name="Bates M.D."/>
            <person name="Jariyapan N."/>
            <person name="Kwakye-Nuako G."/>
            <person name="Thomaz Soccol V."/>
            <person name="Al-Salem W.S."/>
            <person name="Dillon R.J."/>
            <person name="Bates P.A."/>
            <person name="Gatherer D."/>
        </authorList>
    </citation>
    <scope>NUCLEOTIDE SEQUENCE [LARGE SCALE GENOMIC DNA]</scope>
</reference>
<sequence length="473" mass="50886">MVKETGLYDELGISPDATEQQIRSAYRSKALQYHPDKNNGDPVAAEKFKKVAEAYEVLRDAGRRQQYDTFGRSGPDGAARGSGAFTGGGFGSRMDPMEVFSSFFGFAAGGGAGASRQQRPAKPSFILFELQCSLEELYCGTAKVMEVHRRRLCPSCRGYGTSDGRPSPVCSQCKGSKVVSKALHVGGFMTYQQCRCDRCEGLGKLPIQSPCTRCGPVYDAHQRAQLSGTRHSDALPRGVVVETTTITVTIAPGTEDSDALNFVGQGDELPGFDAAGDILVVIEQLPHPHYRRLNSTDLLLLNCRIPIWCLFHEAFSISIELLDGRAVRLALPLREGGVPHFLFDSQHVFVVDNEGMPVKQRKSAEAAAANATSRDSSAATGVAHLKKGKLYVRIDVLFPSSLTPAQLDLITNAFGGGGECDGATSGRDACRVVTLHPHNGPAPSWHTVDAEGNAWYRPTAPAARKKKTTSAAV</sequence>
<accession>A0A836HUQ2</accession>
<keyword evidence="1 5" id="KW-0479">Metal-binding</keyword>
<dbReference type="PANTHER" id="PTHR43888">
    <property type="entry name" value="DNAJ-LIKE-2, ISOFORM A-RELATED"/>
    <property type="match status" value="1"/>
</dbReference>
<evidence type="ECO:0000256" key="1">
    <source>
        <dbReference type="ARBA" id="ARBA00022723"/>
    </source>
</evidence>
<dbReference type="InterPro" id="IPR001623">
    <property type="entry name" value="DnaJ_domain"/>
</dbReference>
<dbReference type="OrthoDB" id="550424at2759"/>
<dbReference type="GO" id="GO:0006457">
    <property type="term" value="P:protein folding"/>
    <property type="evidence" value="ECO:0007669"/>
    <property type="project" value="InterPro"/>
</dbReference>
<evidence type="ECO:0000313" key="9">
    <source>
        <dbReference type="Proteomes" id="UP000673552"/>
    </source>
</evidence>
<dbReference type="Pfam" id="PF00226">
    <property type="entry name" value="DnaJ"/>
    <property type="match status" value="1"/>
</dbReference>
<gene>
    <name evidence="8" type="ORF">LSCM1_06961</name>
</gene>
<dbReference type="CDD" id="cd06257">
    <property type="entry name" value="DnaJ"/>
    <property type="match status" value="1"/>
</dbReference>
<dbReference type="SUPFAM" id="SSF46565">
    <property type="entry name" value="Chaperone J-domain"/>
    <property type="match status" value="1"/>
</dbReference>
<feature type="domain" description="J" evidence="6">
    <location>
        <begin position="6"/>
        <end position="71"/>
    </location>
</feature>
<name>A0A836HUQ2_9TRYP</name>
<keyword evidence="4 5" id="KW-0862">Zinc</keyword>
<evidence type="ECO:0000256" key="3">
    <source>
        <dbReference type="ARBA" id="ARBA00022771"/>
    </source>
</evidence>
<proteinExistence type="predicted"/>
<dbReference type="CDD" id="cd10719">
    <property type="entry name" value="DnaJ_zf"/>
    <property type="match status" value="1"/>
</dbReference>
<evidence type="ECO:0000256" key="2">
    <source>
        <dbReference type="ARBA" id="ARBA00022737"/>
    </source>
</evidence>
<dbReference type="RefSeq" id="XP_067180029.1">
    <property type="nucleotide sequence ID" value="XM_067324358.1"/>
</dbReference>
<evidence type="ECO:0000259" key="7">
    <source>
        <dbReference type="PROSITE" id="PS51188"/>
    </source>
</evidence>
<dbReference type="Proteomes" id="UP000673552">
    <property type="component" value="Unassembled WGS sequence"/>
</dbReference>
<dbReference type="PROSITE" id="PS00636">
    <property type="entry name" value="DNAJ_1"/>
    <property type="match status" value="1"/>
</dbReference>
<dbReference type="InterPro" id="IPR002939">
    <property type="entry name" value="DnaJ_C"/>
</dbReference>
<dbReference type="Gene3D" id="2.10.230.10">
    <property type="entry name" value="Heat shock protein DnaJ, cysteine-rich domain"/>
    <property type="match status" value="1"/>
</dbReference>
<dbReference type="InterPro" id="IPR036869">
    <property type="entry name" value="J_dom_sf"/>
</dbReference>
<keyword evidence="3 5" id="KW-0863">Zinc-finger</keyword>
<evidence type="ECO:0000259" key="6">
    <source>
        <dbReference type="PROSITE" id="PS50076"/>
    </source>
</evidence>
<keyword evidence="9" id="KW-1185">Reference proteome</keyword>
<evidence type="ECO:0000256" key="4">
    <source>
        <dbReference type="ARBA" id="ARBA00022833"/>
    </source>
</evidence>
<dbReference type="GO" id="GO:0030544">
    <property type="term" value="F:Hsp70 protein binding"/>
    <property type="evidence" value="ECO:0007669"/>
    <property type="project" value="InterPro"/>
</dbReference>
<dbReference type="AlphaFoldDB" id="A0A836HUQ2"/>
<dbReference type="InterPro" id="IPR044713">
    <property type="entry name" value="DNJA1/2-like"/>
</dbReference>
<dbReference type="PROSITE" id="PS50076">
    <property type="entry name" value="DNAJ_2"/>
    <property type="match status" value="1"/>
</dbReference>
<dbReference type="Gene3D" id="2.60.260.20">
    <property type="entry name" value="Urease metallochaperone UreE, N-terminal domain"/>
    <property type="match status" value="2"/>
</dbReference>
<dbReference type="InterPro" id="IPR036410">
    <property type="entry name" value="HSP_DnaJ_Cys-rich_dom_sf"/>
</dbReference>
<evidence type="ECO:0000313" key="8">
    <source>
        <dbReference type="EMBL" id="KAG5482923.1"/>
    </source>
</evidence>
<dbReference type="Gene3D" id="1.10.287.110">
    <property type="entry name" value="DnaJ domain"/>
    <property type="match status" value="1"/>
</dbReference>
<organism evidence="8 9">
    <name type="scientific">Leishmania martiniquensis</name>
    <dbReference type="NCBI Taxonomy" id="1580590"/>
    <lineage>
        <taxon>Eukaryota</taxon>
        <taxon>Discoba</taxon>
        <taxon>Euglenozoa</taxon>
        <taxon>Kinetoplastea</taxon>
        <taxon>Metakinetoplastina</taxon>
        <taxon>Trypanosomatida</taxon>
        <taxon>Trypanosomatidae</taxon>
        <taxon>Leishmaniinae</taxon>
        <taxon>Leishmania</taxon>
    </lineage>
</organism>
<dbReference type="SUPFAM" id="SSF57938">
    <property type="entry name" value="DnaJ/Hsp40 cysteine-rich domain"/>
    <property type="match status" value="1"/>
</dbReference>
<dbReference type="InterPro" id="IPR001305">
    <property type="entry name" value="HSP_DnaJ_Cys-rich_dom"/>
</dbReference>
<dbReference type="GeneID" id="92516870"/>
<comment type="caution">
    <text evidence="8">The sequence shown here is derived from an EMBL/GenBank/DDBJ whole genome shotgun (WGS) entry which is preliminary data.</text>
</comment>